<comment type="caution">
    <text evidence="1">The sequence shown here is derived from an EMBL/GenBank/DDBJ whole genome shotgun (WGS) entry which is preliminary data.</text>
</comment>
<gene>
    <name evidence="1" type="ORF">PMEA_00017044</name>
</gene>
<accession>A0AAU9VQR4</accession>
<dbReference type="AlphaFoldDB" id="A0AAU9VQR4"/>
<keyword evidence="2" id="KW-1185">Reference proteome</keyword>
<evidence type="ECO:0000313" key="2">
    <source>
        <dbReference type="Proteomes" id="UP001159428"/>
    </source>
</evidence>
<sequence length="106" mass="12313">MPWVSRQWVVVYYANFSVYGPLSRGNPCTDVERHEANREKDIQELTEEVMKTFALQHPIMYDKYDICEIVCQPKLSKFSVGMLREICTALELDVSSTTSKHKQPLN</sequence>
<proteinExistence type="predicted"/>
<organism evidence="1 2">
    <name type="scientific">Pocillopora meandrina</name>
    <dbReference type="NCBI Taxonomy" id="46732"/>
    <lineage>
        <taxon>Eukaryota</taxon>
        <taxon>Metazoa</taxon>
        <taxon>Cnidaria</taxon>
        <taxon>Anthozoa</taxon>
        <taxon>Hexacorallia</taxon>
        <taxon>Scleractinia</taxon>
        <taxon>Astrocoeniina</taxon>
        <taxon>Pocilloporidae</taxon>
        <taxon>Pocillopora</taxon>
    </lineage>
</organism>
<reference evidence="1 2" key="1">
    <citation type="submission" date="2022-05" db="EMBL/GenBank/DDBJ databases">
        <authorList>
            <consortium name="Genoscope - CEA"/>
            <person name="William W."/>
        </authorList>
    </citation>
    <scope>NUCLEOTIDE SEQUENCE [LARGE SCALE GENOMIC DNA]</scope>
</reference>
<dbReference type="Proteomes" id="UP001159428">
    <property type="component" value="Unassembled WGS sequence"/>
</dbReference>
<protein>
    <submittedName>
        <fullName evidence="1">Uncharacterized protein</fullName>
    </submittedName>
</protein>
<dbReference type="EMBL" id="CALNXJ010000003">
    <property type="protein sequence ID" value="CAH3036683.1"/>
    <property type="molecule type" value="Genomic_DNA"/>
</dbReference>
<evidence type="ECO:0000313" key="1">
    <source>
        <dbReference type="EMBL" id="CAH3036683.1"/>
    </source>
</evidence>
<name>A0AAU9VQR4_9CNID</name>